<gene>
    <name evidence="6" type="primary">fliS</name>
    <name evidence="6" type="ORF">KHA99_11330</name>
</gene>
<keyword evidence="7" id="KW-1185">Reference proteome</keyword>
<keyword evidence="3" id="KW-0963">Cytoplasm</keyword>
<name>A0A942U1V2_9BACI</name>
<keyword evidence="4" id="KW-1005">Bacterial flagellum biogenesis</keyword>
<keyword evidence="6" id="KW-0969">Cilium</keyword>
<comment type="subcellular location">
    <subcellularLocation>
        <location evidence="1">Cytoplasm</location>
        <location evidence="1">Cytosol</location>
    </subcellularLocation>
</comment>
<dbReference type="GO" id="GO:0005829">
    <property type="term" value="C:cytosol"/>
    <property type="evidence" value="ECO:0007669"/>
    <property type="project" value="UniProtKB-SubCell"/>
</dbReference>
<comment type="caution">
    <text evidence="6">The sequence shown here is derived from an EMBL/GenBank/DDBJ whole genome shotgun (WGS) entry which is preliminary data.</text>
</comment>
<evidence type="ECO:0000256" key="4">
    <source>
        <dbReference type="ARBA" id="ARBA00022795"/>
    </source>
</evidence>
<sequence length="125" mass="14812">MALNNAYQSYENNQVLYAKKEELPLLLYTGAIKFILQARMAMEKKDWQRANDRIQRAQKIVTELMVTLNMDIEISKSFIVLYDYMKEKLIEANIKKEEQLLVEVEKMLIELQDTWKEALKIVRPA</sequence>
<organism evidence="6 7">
    <name type="scientific">Neobacillus rhizophilus</name>
    <dbReference type="NCBI Taxonomy" id="2833579"/>
    <lineage>
        <taxon>Bacteria</taxon>
        <taxon>Bacillati</taxon>
        <taxon>Bacillota</taxon>
        <taxon>Bacilli</taxon>
        <taxon>Bacillales</taxon>
        <taxon>Bacillaceae</taxon>
        <taxon>Neobacillus</taxon>
    </lineage>
</organism>
<dbReference type="RefSeq" id="WP_213117554.1">
    <property type="nucleotide sequence ID" value="NZ_JAGYPF010000002.1"/>
</dbReference>
<dbReference type="AlphaFoldDB" id="A0A942U1V2"/>
<dbReference type="PANTHER" id="PTHR34773:SF1">
    <property type="entry name" value="FLAGELLAR SECRETION CHAPERONE FLIS"/>
    <property type="match status" value="1"/>
</dbReference>
<dbReference type="Pfam" id="PF02561">
    <property type="entry name" value="FliS"/>
    <property type="match status" value="1"/>
</dbReference>
<evidence type="ECO:0000313" key="7">
    <source>
        <dbReference type="Proteomes" id="UP000679749"/>
    </source>
</evidence>
<dbReference type="NCBIfam" id="TIGR00208">
    <property type="entry name" value="fliS"/>
    <property type="match status" value="1"/>
</dbReference>
<evidence type="ECO:0000313" key="6">
    <source>
        <dbReference type="EMBL" id="MBS4213040.1"/>
    </source>
</evidence>
<dbReference type="Gene3D" id="1.20.120.340">
    <property type="entry name" value="Flagellar protein FliS"/>
    <property type="match status" value="1"/>
</dbReference>
<keyword evidence="6" id="KW-0966">Cell projection</keyword>
<accession>A0A942U1V2</accession>
<dbReference type="InterPro" id="IPR036584">
    <property type="entry name" value="FliS_sf"/>
</dbReference>
<evidence type="ECO:0000256" key="5">
    <source>
        <dbReference type="ARBA" id="ARBA00023186"/>
    </source>
</evidence>
<dbReference type="PIRSF" id="PIRSF039090">
    <property type="entry name" value="Flis"/>
    <property type="match status" value="1"/>
</dbReference>
<dbReference type="SUPFAM" id="SSF101116">
    <property type="entry name" value="Flagellar export chaperone FliS"/>
    <property type="match status" value="1"/>
</dbReference>
<keyword evidence="6" id="KW-0282">Flagellum</keyword>
<reference evidence="6" key="1">
    <citation type="submission" date="2021-05" db="EMBL/GenBank/DDBJ databases">
        <title>Novel Bacillus species.</title>
        <authorList>
            <person name="Liu G."/>
        </authorList>
    </citation>
    <scope>NUCLEOTIDE SEQUENCE</scope>
    <source>
        <strain evidence="6">FJAT-49825</strain>
    </source>
</reference>
<dbReference type="GO" id="GO:0071973">
    <property type="term" value="P:bacterial-type flagellum-dependent cell motility"/>
    <property type="evidence" value="ECO:0007669"/>
    <property type="project" value="TreeGrafter"/>
</dbReference>
<dbReference type="CDD" id="cd16098">
    <property type="entry name" value="FliS"/>
    <property type="match status" value="1"/>
</dbReference>
<evidence type="ECO:0000256" key="1">
    <source>
        <dbReference type="ARBA" id="ARBA00004514"/>
    </source>
</evidence>
<evidence type="ECO:0000256" key="2">
    <source>
        <dbReference type="ARBA" id="ARBA00008787"/>
    </source>
</evidence>
<keyword evidence="5" id="KW-0143">Chaperone</keyword>
<evidence type="ECO:0000256" key="3">
    <source>
        <dbReference type="ARBA" id="ARBA00022490"/>
    </source>
</evidence>
<protein>
    <submittedName>
        <fullName evidence="6">Flagellar export chaperone FliS</fullName>
    </submittedName>
</protein>
<comment type="similarity">
    <text evidence="2">Belongs to the FliS family.</text>
</comment>
<dbReference type="Proteomes" id="UP000679749">
    <property type="component" value="Unassembled WGS sequence"/>
</dbReference>
<dbReference type="InterPro" id="IPR003713">
    <property type="entry name" value="FliS"/>
</dbReference>
<dbReference type="GO" id="GO:0044780">
    <property type="term" value="P:bacterial-type flagellum assembly"/>
    <property type="evidence" value="ECO:0007669"/>
    <property type="project" value="InterPro"/>
</dbReference>
<dbReference type="PANTHER" id="PTHR34773">
    <property type="entry name" value="FLAGELLAR SECRETION CHAPERONE FLIS"/>
    <property type="match status" value="1"/>
</dbReference>
<proteinExistence type="inferred from homology"/>
<dbReference type="EMBL" id="JAGYPF010000002">
    <property type="protein sequence ID" value="MBS4213040.1"/>
    <property type="molecule type" value="Genomic_DNA"/>
</dbReference>